<accession>A0A3M8DGB0</accession>
<evidence type="ECO:0000313" key="1">
    <source>
        <dbReference type="EMBL" id="RNB87074.1"/>
    </source>
</evidence>
<dbReference type="AlphaFoldDB" id="A0A3M8DGB0"/>
<protein>
    <submittedName>
        <fullName evidence="1">Uncharacterized protein</fullName>
    </submittedName>
</protein>
<dbReference type="Proteomes" id="UP000271031">
    <property type="component" value="Unassembled WGS sequence"/>
</dbReference>
<reference evidence="1 2" key="1">
    <citation type="submission" date="2018-10" db="EMBL/GenBank/DDBJ databases">
        <title>Phylogenomics of Brevibacillus.</title>
        <authorList>
            <person name="Dunlap C."/>
        </authorList>
    </citation>
    <scope>NUCLEOTIDE SEQUENCE [LARGE SCALE GENOMIC DNA]</scope>
    <source>
        <strain evidence="1 2">JCM 15716</strain>
    </source>
</reference>
<sequence length="233" mass="26179">MRNASEFFANSEPMTAQQVVSDLNRALSGTWVAVFREHEEELTRMFAAYGDRAYGVYIQKLMAPLSDMAAEVGIAIKPGFSRADSIENWGPPEERERCIWYALHKQDGALIGTAVLQFFHSHTQLHLPEAPRFFALEETERDAIIEAISQADVRLQPGNLAKYRHADEEEALERWEYATETGLGDYIRTTNGQKGGGYLDHALTTWGRNGWELVSVVPQDGQLVGFFKRKAGA</sequence>
<gene>
    <name evidence="1" type="ORF">EDM56_15375</name>
</gene>
<dbReference type="Pfam" id="PF19486">
    <property type="entry name" value="DUF6022"/>
    <property type="match status" value="1"/>
</dbReference>
<evidence type="ECO:0000313" key="2">
    <source>
        <dbReference type="Proteomes" id="UP000271031"/>
    </source>
</evidence>
<keyword evidence="2" id="KW-1185">Reference proteome</keyword>
<organism evidence="1 2">
    <name type="scientific">Brevibacillus fluminis</name>
    <dbReference type="NCBI Taxonomy" id="511487"/>
    <lineage>
        <taxon>Bacteria</taxon>
        <taxon>Bacillati</taxon>
        <taxon>Bacillota</taxon>
        <taxon>Bacilli</taxon>
        <taxon>Bacillales</taxon>
        <taxon>Paenibacillaceae</taxon>
        <taxon>Brevibacillus</taxon>
    </lineage>
</organism>
<dbReference type="EMBL" id="RHHQ01000012">
    <property type="protein sequence ID" value="RNB87074.1"/>
    <property type="molecule type" value="Genomic_DNA"/>
</dbReference>
<dbReference type="OrthoDB" id="2863577at2"/>
<dbReference type="InterPro" id="IPR046064">
    <property type="entry name" value="DUF6022"/>
</dbReference>
<comment type="caution">
    <text evidence="1">The sequence shown here is derived from an EMBL/GenBank/DDBJ whole genome shotgun (WGS) entry which is preliminary data.</text>
</comment>
<proteinExistence type="predicted"/>
<dbReference type="RefSeq" id="WP_122918772.1">
    <property type="nucleotide sequence ID" value="NZ_RHHQ01000012.1"/>
</dbReference>
<name>A0A3M8DGB0_9BACL</name>